<feature type="transmembrane region" description="Helical" evidence="1">
    <location>
        <begin position="79"/>
        <end position="99"/>
    </location>
</feature>
<dbReference type="EMBL" id="FONH01000011">
    <property type="protein sequence ID" value="SFF25948.1"/>
    <property type="molecule type" value="Genomic_DNA"/>
</dbReference>
<feature type="transmembrane region" description="Helical" evidence="1">
    <location>
        <begin position="179"/>
        <end position="203"/>
    </location>
</feature>
<evidence type="ECO:0000313" key="2">
    <source>
        <dbReference type="EMBL" id="SFF25948.1"/>
    </source>
</evidence>
<keyword evidence="1" id="KW-0472">Membrane</keyword>
<accession>A0A1I2H8N2</accession>
<evidence type="ECO:0008006" key="4">
    <source>
        <dbReference type="Google" id="ProtNLM"/>
    </source>
</evidence>
<dbReference type="AlphaFoldDB" id="A0A1I2H8N2"/>
<organism evidence="2 3">
    <name type="scientific">Dyella marensis</name>
    <dbReference type="NCBI Taxonomy" id="500610"/>
    <lineage>
        <taxon>Bacteria</taxon>
        <taxon>Pseudomonadati</taxon>
        <taxon>Pseudomonadota</taxon>
        <taxon>Gammaproteobacteria</taxon>
        <taxon>Lysobacterales</taxon>
        <taxon>Rhodanobacteraceae</taxon>
        <taxon>Dyella</taxon>
    </lineage>
</organism>
<keyword evidence="1" id="KW-0812">Transmembrane</keyword>
<name>A0A1I2H8N2_9GAMM</name>
<feature type="transmembrane region" description="Helical" evidence="1">
    <location>
        <begin position="143"/>
        <end position="159"/>
    </location>
</feature>
<evidence type="ECO:0000313" key="3">
    <source>
        <dbReference type="Proteomes" id="UP000199477"/>
    </source>
</evidence>
<protein>
    <recommendedName>
        <fullName evidence="4">FAR-17a/AIG1-like protein</fullName>
    </recommendedName>
</protein>
<feature type="transmembrane region" description="Helical" evidence="1">
    <location>
        <begin position="111"/>
        <end position="131"/>
    </location>
</feature>
<dbReference type="NCBIfam" id="NF038065">
    <property type="entry name" value="Pr6Pr"/>
    <property type="match status" value="1"/>
</dbReference>
<dbReference type="InterPro" id="IPR049713">
    <property type="entry name" value="Pr6Pr-like"/>
</dbReference>
<dbReference type="STRING" id="500610.SAMN02799615_02903"/>
<dbReference type="RefSeq" id="WP_026635025.1">
    <property type="nucleotide sequence ID" value="NZ_FONH01000011.1"/>
</dbReference>
<dbReference type="Proteomes" id="UP000199477">
    <property type="component" value="Unassembled WGS sequence"/>
</dbReference>
<reference evidence="3" key="1">
    <citation type="submission" date="2016-10" db="EMBL/GenBank/DDBJ databases">
        <authorList>
            <person name="Varghese N."/>
            <person name="Submissions S."/>
        </authorList>
    </citation>
    <scope>NUCLEOTIDE SEQUENCE [LARGE SCALE GENOMIC DNA]</scope>
    <source>
        <strain evidence="3">UNC178MFTsu3.1</strain>
    </source>
</reference>
<proteinExistence type="predicted"/>
<feature type="transmembrane region" description="Helical" evidence="1">
    <location>
        <begin position="43"/>
        <end position="67"/>
    </location>
</feature>
<evidence type="ECO:0000256" key="1">
    <source>
        <dbReference type="SAM" id="Phobius"/>
    </source>
</evidence>
<sequence length="219" mass="24188">MSTRFRLFAAAAAALGWFALILQWLLSIQLTMEKGEGALAGTWIYFGFYTILTNILVALAFTAGAIGPRGMVTRFFNRPGTCTAVAMSIVVVSAVYNVMLRQLWHPQGWQLFADATLHDAMPLAFLAYWWIAVPKASLAWRQIPAWLGYPAAYFAYALARGALNGWYPYPFLDVTNLGYVQVVINALLVLLFFIAVAVALMGLARWQARRAAQASTQPA</sequence>
<keyword evidence="3" id="KW-1185">Reference proteome</keyword>
<keyword evidence="1" id="KW-1133">Transmembrane helix</keyword>
<gene>
    <name evidence="2" type="ORF">SAMN02799615_02903</name>
</gene>